<accession>A0ABT4Q643</accession>
<evidence type="ECO:0000259" key="5">
    <source>
        <dbReference type="Pfam" id="PF00389"/>
    </source>
</evidence>
<dbReference type="Pfam" id="PF00389">
    <property type="entry name" value="2-Hacid_dh"/>
    <property type="match status" value="1"/>
</dbReference>
<evidence type="ECO:0000256" key="1">
    <source>
        <dbReference type="ARBA" id="ARBA00005854"/>
    </source>
</evidence>
<feature type="domain" description="D-isomer specific 2-hydroxyacid dehydrogenase catalytic" evidence="5">
    <location>
        <begin position="5"/>
        <end position="306"/>
    </location>
</feature>
<keyword evidence="2 4" id="KW-0560">Oxidoreductase</keyword>
<dbReference type="CDD" id="cd05300">
    <property type="entry name" value="2-Hacid_dh_1"/>
    <property type="match status" value="1"/>
</dbReference>
<dbReference type="Gene3D" id="3.40.50.720">
    <property type="entry name" value="NAD(P)-binding Rossmann-like Domain"/>
    <property type="match status" value="2"/>
</dbReference>
<evidence type="ECO:0000256" key="4">
    <source>
        <dbReference type="RuleBase" id="RU003719"/>
    </source>
</evidence>
<sequence>MRTMVIMQSLTPEQIARVTALAPDWEVIHGKDKELVASKLKQAELVAGWNAAAAEACLQPDSKLRWVQNWGAGVDKLPLQAFKEKDITLTNASGVHAYPISETIFAMLLSFARKVHVSLRCQAERKWHDPGALGEIHGKTIGIIGVGAIGEETARLAKAFHMRVLGLRRSGEPAPYVDHMVGLEGLHDVLAESDYVVVTLPLTDETRHIFGRAEFARMKPTAVFINIGRGGTTDTEALLEALREERIAGAGLDVFEQEPLPSDHPLWGMEQVIITPHNSGSTDVYNERAFDIFIRNLHDYLQCGKPALNLVDLEKQY</sequence>
<name>A0ABT4Q643_9BACL</name>
<dbReference type="PANTHER" id="PTHR43333:SF1">
    <property type="entry name" value="D-ISOMER SPECIFIC 2-HYDROXYACID DEHYDROGENASE NAD-BINDING DOMAIN-CONTAINING PROTEIN"/>
    <property type="match status" value="1"/>
</dbReference>
<dbReference type="PANTHER" id="PTHR43333">
    <property type="entry name" value="2-HACID_DH_C DOMAIN-CONTAINING PROTEIN"/>
    <property type="match status" value="1"/>
</dbReference>
<comment type="similarity">
    <text evidence="1 4">Belongs to the D-isomer specific 2-hydroxyacid dehydrogenase family.</text>
</comment>
<comment type="caution">
    <text evidence="7">The sequence shown here is derived from an EMBL/GenBank/DDBJ whole genome shotgun (WGS) entry which is preliminary data.</text>
</comment>
<keyword evidence="3" id="KW-0520">NAD</keyword>
<dbReference type="SUPFAM" id="SSF51735">
    <property type="entry name" value="NAD(P)-binding Rossmann-fold domains"/>
    <property type="match status" value="1"/>
</dbReference>
<protein>
    <submittedName>
        <fullName evidence="7">D-2-hydroxyacid dehydrogenase</fullName>
    </submittedName>
</protein>
<evidence type="ECO:0000256" key="2">
    <source>
        <dbReference type="ARBA" id="ARBA00023002"/>
    </source>
</evidence>
<keyword evidence="8" id="KW-1185">Reference proteome</keyword>
<dbReference type="Pfam" id="PF02826">
    <property type="entry name" value="2-Hacid_dh_C"/>
    <property type="match status" value="1"/>
</dbReference>
<dbReference type="InterPro" id="IPR036291">
    <property type="entry name" value="NAD(P)-bd_dom_sf"/>
</dbReference>
<proteinExistence type="inferred from homology"/>
<dbReference type="InterPro" id="IPR006140">
    <property type="entry name" value="D-isomer_DH_NAD-bd"/>
</dbReference>
<evidence type="ECO:0000313" key="7">
    <source>
        <dbReference type="EMBL" id="MCZ8512271.1"/>
    </source>
</evidence>
<evidence type="ECO:0000256" key="3">
    <source>
        <dbReference type="ARBA" id="ARBA00023027"/>
    </source>
</evidence>
<dbReference type="SUPFAM" id="SSF52283">
    <property type="entry name" value="Formate/glycerate dehydrogenase catalytic domain-like"/>
    <property type="match status" value="1"/>
</dbReference>
<evidence type="ECO:0000259" key="6">
    <source>
        <dbReference type="Pfam" id="PF02826"/>
    </source>
</evidence>
<feature type="domain" description="D-isomer specific 2-hydroxyacid dehydrogenase NAD-binding" evidence="6">
    <location>
        <begin position="105"/>
        <end position="278"/>
    </location>
</feature>
<reference evidence="7 8" key="1">
    <citation type="submission" date="2022-12" db="EMBL/GenBank/DDBJ databases">
        <title>Draft genome sequence of Paenibacillus sp. dW9.</title>
        <authorList>
            <person name="Choi E.-W."/>
            <person name="Kim D.-U."/>
        </authorList>
    </citation>
    <scope>NUCLEOTIDE SEQUENCE [LARGE SCALE GENOMIC DNA]</scope>
    <source>
        <strain evidence="8">dW9</strain>
    </source>
</reference>
<dbReference type="EMBL" id="JAQAGZ010000004">
    <property type="protein sequence ID" value="MCZ8512271.1"/>
    <property type="molecule type" value="Genomic_DNA"/>
</dbReference>
<gene>
    <name evidence="7" type="ORF">O9H85_07485</name>
</gene>
<evidence type="ECO:0000313" key="8">
    <source>
        <dbReference type="Proteomes" id="UP001527882"/>
    </source>
</evidence>
<dbReference type="RefSeq" id="WP_269880687.1">
    <property type="nucleotide sequence ID" value="NZ_JAQAGZ010000004.1"/>
</dbReference>
<dbReference type="InterPro" id="IPR006139">
    <property type="entry name" value="D-isomer_2_OHA_DH_cat_dom"/>
</dbReference>
<dbReference type="Proteomes" id="UP001527882">
    <property type="component" value="Unassembled WGS sequence"/>
</dbReference>
<organism evidence="7 8">
    <name type="scientific">Paenibacillus gyeongsangnamensis</name>
    <dbReference type="NCBI Taxonomy" id="3388067"/>
    <lineage>
        <taxon>Bacteria</taxon>
        <taxon>Bacillati</taxon>
        <taxon>Bacillota</taxon>
        <taxon>Bacilli</taxon>
        <taxon>Bacillales</taxon>
        <taxon>Paenibacillaceae</taxon>
        <taxon>Paenibacillus</taxon>
    </lineage>
</organism>